<comment type="caution">
    <text evidence="5">The sequence shown here is derived from an EMBL/GenBank/DDBJ whole genome shotgun (WGS) entry which is preliminary data.</text>
</comment>
<evidence type="ECO:0000256" key="3">
    <source>
        <dbReference type="SAM" id="Phobius"/>
    </source>
</evidence>
<evidence type="ECO:0000256" key="1">
    <source>
        <dbReference type="ARBA" id="ARBA00023002"/>
    </source>
</evidence>
<dbReference type="InterPro" id="IPR002225">
    <property type="entry name" value="3Beta_OHSteriod_DH/Estase"/>
</dbReference>
<gene>
    <name evidence="5" type="ORF">BP6252_13816</name>
</gene>
<reference evidence="5 6" key="1">
    <citation type="journal article" date="2018" name="IMA Fungus">
        <title>IMA Genome-F 9: Draft genome sequence of Annulohypoxylon stygium, Aspergillus mulundensis, Berkeleyomyces basicola (syn. Thielaviopsis basicola), Ceratocystis smalleyi, two Cercospora beticola strains, Coleophoma cylindrospora, Fusarium fracticaudum, Phialophora cf. hyalina, and Morchella septimelata.</title>
        <authorList>
            <person name="Wingfield B.D."/>
            <person name="Bills G.F."/>
            <person name="Dong Y."/>
            <person name="Huang W."/>
            <person name="Nel W.J."/>
            <person name="Swalarsk-Parry B.S."/>
            <person name="Vaghefi N."/>
            <person name="Wilken P.M."/>
            <person name="An Z."/>
            <person name="de Beer Z.W."/>
            <person name="De Vos L."/>
            <person name="Chen L."/>
            <person name="Duong T.A."/>
            <person name="Gao Y."/>
            <person name="Hammerbacher A."/>
            <person name="Kikkert J.R."/>
            <person name="Li Y."/>
            <person name="Li H."/>
            <person name="Li K."/>
            <person name="Li Q."/>
            <person name="Liu X."/>
            <person name="Ma X."/>
            <person name="Naidoo K."/>
            <person name="Pethybridge S.J."/>
            <person name="Sun J."/>
            <person name="Steenkamp E.T."/>
            <person name="van der Nest M.A."/>
            <person name="van Wyk S."/>
            <person name="Wingfield M.J."/>
            <person name="Xiong C."/>
            <person name="Yue Q."/>
            <person name="Zhang X."/>
        </authorList>
    </citation>
    <scope>NUCLEOTIDE SEQUENCE [LARGE SCALE GENOMIC DNA]</scope>
    <source>
        <strain evidence="5 6">BP6252</strain>
    </source>
</reference>
<dbReference type="PANTHER" id="PTHR10366:SF562">
    <property type="entry name" value="ALDEHYDE REDUCTASE II (AFU_ORTHOLOGUE AFUA_1G11360)"/>
    <property type="match status" value="1"/>
</dbReference>
<dbReference type="EMBL" id="PDLM01000022">
    <property type="protein sequence ID" value="RDW57168.1"/>
    <property type="molecule type" value="Genomic_DNA"/>
</dbReference>
<dbReference type="Proteomes" id="UP000256645">
    <property type="component" value="Unassembled WGS sequence"/>
</dbReference>
<proteinExistence type="inferred from homology"/>
<evidence type="ECO:0000313" key="6">
    <source>
        <dbReference type="Proteomes" id="UP000256645"/>
    </source>
</evidence>
<keyword evidence="3" id="KW-0472">Membrane</keyword>
<protein>
    <recommendedName>
        <fullName evidence="4">3-beta hydroxysteroid dehydrogenase/isomerase domain-containing protein</fullName>
    </recommendedName>
</protein>
<dbReference type="PANTHER" id="PTHR10366">
    <property type="entry name" value="NAD DEPENDENT EPIMERASE/DEHYDRATASE"/>
    <property type="match status" value="1"/>
</dbReference>
<keyword evidence="3" id="KW-0812">Transmembrane</keyword>
<evidence type="ECO:0000259" key="4">
    <source>
        <dbReference type="Pfam" id="PF01073"/>
    </source>
</evidence>
<dbReference type="STRING" id="1849047.A0A3D8Q6A1"/>
<dbReference type="Pfam" id="PF01073">
    <property type="entry name" value="3Beta_HSD"/>
    <property type="match status" value="1"/>
</dbReference>
<sequence length="340" mass="37590">MSSNTKAIPDGSWVLIVGAASFVGSNIVQAFLKLGYKVRATDYSLPQASWMADDFFASYVANGHFELVIVPDIGEENAFDSVIKGVSAVIYVASVVTTFNPNDTIPLNIKGTLNALRAATKEPSVSRFVVTSSYGAAFTPGPEPSVRLDANSWNDAAIARAWAPPPYTPERYNSVYMASKAEQEKALWKFVKEEKPHFTVNTVLPSWICGRLLNKTQNPSSAICVRMLFNGDATYLRSLGIYSYVNVRDVALIHVGAALDPEVANERIYAIARHTTWNDFLELMRKNYPEKHFIDDMPDLGRFSGTVDTSLGLKLVRKWGSQEGWISLEEGMEETLDSVK</sequence>
<dbReference type="Gene3D" id="3.40.50.720">
    <property type="entry name" value="NAD(P)-binding Rossmann-like Domain"/>
    <property type="match status" value="1"/>
</dbReference>
<dbReference type="GO" id="GO:0006694">
    <property type="term" value="P:steroid biosynthetic process"/>
    <property type="evidence" value="ECO:0007669"/>
    <property type="project" value="InterPro"/>
</dbReference>
<keyword evidence="3" id="KW-1133">Transmembrane helix</keyword>
<dbReference type="InterPro" id="IPR050425">
    <property type="entry name" value="NAD(P)_dehydrat-like"/>
</dbReference>
<dbReference type="OrthoDB" id="2735536at2759"/>
<comment type="similarity">
    <text evidence="2">Belongs to the NAD(P)-dependent epimerase/dehydratase family. Dihydroflavonol-4-reductase subfamily.</text>
</comment>
<dbReference type="SUPFAM" id="SSF51735">
    <property type="entry name" value="NAD(P)-binding Rossmann-fold domains"/>
    <property type="match status" value="1"/>
</dbReference>
<name>A0A3D8Q6A1_9HELO</name>
<keyword evidence="6" id="KW-1185">Reference proteome</keyword>
<dbReference type="InterPro" id="IPR036291">
    <property type="entry name" value="NAD(P)-bd_dom_sf"/>
</dbReference>
<dbReference type="AlphaFoldDB" id="A0A3D8Q6A1"/>
<feature type="domain" description="3-beta hydroxysteroid dehydrogenase/isomerase" evidence="4">
    <location>
        <begin position="15"/>
        <end position="139"/>
    </location>
</feature>
<dbReference type="GO" id="GO:0016616">
    <property type="term" value="F:oxidoreductase activity, acting on the CH-OH group of donors, NAD or NADP as acceptor"/>
    <property type="evidence" value="ECO:0007669"/>
    <property type="project" value="InterPro"/>
</dbReference>
<feature type="transmembrane region" description="Helical" evidence="3">
    <location>
        <begin position="12"/>
        <end position="32"/>
    </location>
</feature>
<evidence type="ECO:0000313" key="5">
    <source>
        <dbReference type="EMBL" id="RDW57168.1"/>
    </source>
</evidence>
<accession>A0A3D8Q6A1</accession>
<evidence type="ECO:0000256" key="2">
    <source>
        <dbReference type="ARBA" id="ARBA00023445"/>
    </source>
</evidence>
<organism evidence="5 6">
    <name type="scientific">Coleophoma cylindrospora</name>
    <dbReference type="NCBI Taxonomy" id="1849047"/>
    <lineage>
        <taxon>Eukaryota</taxon>
        <taxon>Fungi</taxon>
        <taxon>Dikarya</taxon>
        <taxon>Ascomycota</taxon>
        <taxon>Pezizomycotina</taxon>
        <taxon>Leotiomycetes</taxon>
        <taxon>Helotiales</taxon>
        <taxon>Dermateaceae</taxon>
        <taxon>Coleophoma</taxon>
    </lineage>
</organism>
<keyword evidence="1" id="KW-0560">Oxidoreductase</keyword>